<evidence type="ECO:0000256" key="4">
    <source>
        <dbReference type="SAM" id="Coils"/>
    </source>
</evidence>
<evidence type="ECO:0000313" key="8">
    <source>
        <dbReference type="Proteomes" id="UP001492380"/>
    </source>
</evidence>
<sequence>MEKNNNFSQESDGVSTFVAGLTGTLEQNIRDEMNKQKHRVRVVERHNSSLLVRIDELEEENKRLNEKLASALQSRSDVQSYQQLAGNQEALPSPAIDCSTTAPSADRSKPVQVSPDAWSELNRKYEKLQKQDAQRVIAMGRLEAKSRRYKDLAKEWEQYARKNMKAKSSGHRYSDFRGPSTPISVMSPMPEREGLADMVTESRQASTTDQIHLMPPVHNRLQKRPATSSDDTRNQEPVSAPALERVLEESGERSDPPSSVTERGVNNFETPRQNPHDRIEALDRREQGSTEPRSSQTTQEEDYEQAQQRLPGAQSQASDGDEPQFISERTLKRKHRGVQEGLDFTVFKDDQNALELKPAEAVHIKTEPEESQSVPVSQILASHFPTGQSLDLDDTGNQLHTPRKRRQFEKPSNRHLTKRKIPRDVPILRQERSFSAPAELNPLFPRHVRTGREQFTIKAEQSHGFDPLHIASEDEENSGEGTGPHPSPRNHRNTNPLGQVDANSRVPFPQPQFRPRPAKKRGEESRGAKAIHLVSESGEDGAPESEMSPEMREESRRRLAGLLDTDRSPEKRSIAKPLTPATNRTARSAHKASSSKKTPHTEPIPKKPLITTPQTASKVPQRTSKRLLDRNHQSLRSRPLEQLGINDFKINPNVNDGVAFAYNQVIRNQEARRCIPGCIKEECCGPTFRALVESGIDPPPIQEELWASSQTELTDDDKFLGAYLGSTYNKEAFGLKPWAEQREILTKAKMTAWANCCGRHRHTFQRERTPPGFWRADFPGTQEAQKDREAARKEERRLVEERWREAMTEGGRWLFRDE</sequence>
<feature type="compositionally biased region" description="Polar residues" evidence="5">
    <location>
        <begin position="201"/>
        <end position="210"/>
    </location>
</feature>
<dbReference type="EMBL" id="JBBWRZ010000001">
    <property type="protein sequence ID" value="KAK8247118.1"/>
    <property type="molecule type" value="Genomic_DNA"/>
</dbReference>
<evidence type="ECO:0000256" key="5">
    <source>
        <dbReference type="SAM" id="MobiDB-lite"/>
    </source>
</evidence>
<feature type="compositionally biased region" description="Basic residues" evidence="5">
    <location>
        <begin position="401"/>
        <end position="420"/>
    </location>
</feature>
<feature type="region of interest" description="Disordered" evidence="5">
    <location>
        <begin position="461"/>
        <end position="635"/>
    </location>
</feature>
<keyword evidence="7" id="KW-0378">Hydrolase</keyword>
<comment type="caution">
    <text evidence="7">The sequence shown here is derived from an EMBL/GenBank/DDBJ whole genome shotgun (WGS) entry which is preliminary data.</text>
</comment>
<keyword evidence="2" id="KW-0227">DNA damage</keyword>
<reference evidence="7 8" key="1">
    <citation type="submission" date="2024-04" db="EMBL/GenBank/DDBJ databases">
        <title>Phyllosticta paracitricarpa is synonymous to the EU quarantine fungus P. citricarpa based on phylogenomic analyses.</title>
        <authorList>
            <consortium name="Lawrence Berkeley National Laboratory"/>
            <person name="Van Ingen-Buijs V.A."/>
            <person name="Van Westerhoven A.C."/>
            <person name="Haridas S."/>
            <person name="Skiadas P."/>
            <person name="Martin F."/>
            <person name="Groenewald J.Z."/>
            <person name="Crous P.W."/>
            <person name="Seidl M.F."/>
        </authorList>
    </citation>
    <scope>NUCLEOTIDE SEQUENCE [LARGE SCALE GENOMIC DNA]</scope>
    <source>
        <strain evidence="7 8">CBS 123374</strain>
    </source>
</reference>
<evidence type="ECO:0000256" key="2">
    <source>
        <dbReference type="ARBA" id="ARBA00022763"/>
    </source>
</evidence>
<accession>A0ABR1Z412</accession>
<evidence type="ECO:0000256" key="3">
    <source>
        <dbReference type="ARBA" id="ARBA00023242"/>
    </source>
</evidence>
<feature type="coiled-coil region" evidence="4">
    <location>
        <begin position="40"/>
        <end position="74"/>
    </location>
</feature>
<keyword evidence="4" id="KW-0175">Coiled coil</keyword>
<feature type="domain" description="DNA endonuclease activator Ctp1 C-terminal" evidence="6">
    <location>
        <begin position="661"/>
        <end position="783"/>
    </location>
</feature>
<dbReference type="Pfam" id="PF08573">
    <property type="entry name" value="SAE2"/>
    <property type="match status" value="1"/>
</dbReference>
<feature type="compositionally biased region" description="Polar residues" evidence="5">
    <location>
        <begin position="385"/>
        <end position="400"/>
    </location>
</feature>
<proteinExistence type="predicted"/>
<feature type="compositionally biased region" description="Polar residues" evidence="5">
    <location>
        <begin position="305"/>
        <end position="318"/>
    </location>
</feature>
<feature type="region of interest" description="Disordered" evidence="5">
    <location>
        <begin position="167"/>
        <end position="334"/>
    </location>
</feature>
<feature type="region of interest" description="Disordered" evidence="5">
    <location>
        <begin position="88"/>
        <end position="113"/>
    </location>
</feature>
<feature type="compositionally biased region" description="Basic and acidic residues" evidence="5">
    <location>
        <begin position="564"/>
        <end position="573"/>
    </location>
</feature>
<feature type="compositionally biased region" description="Basic and acidic residues" evidence="5">
    <location>
        <begin position="274"/>
        <end position="288"/>
    </location>
</feature>
<protein>
    <submittedName>
        <fullName evidence="7">DNA repair protein endonuclease SAE2/CtIP C-terminus-domain-containing protein</fullName>
    </submittedName>
</protein>
<name>A0ABR1Z412_9PEZI</name>
<comment type="subcellular location">
    <subcellularLocation>
        <location evidence="1">Nucleus</location>
    </subcellularLocation>
</comment>
<organism evidence="7 8">
    <name type="scientific">Phyllosticta capitalensis</name>
    <dbReference type="NCBI Taxonomy" id="121624"/>
    <lineage>
        <taxon>Eukaryota</taxon>
        <taxon>Fungi</taxon>
        <taxon>Dikarya</taxon>
        <taxon>Ascomycota</taxon>
        <taxon>Pezizomycotina</taxon>
        <taxon>Dothideomycetes</taxon>
        <taxon>Dothideomycetes incertae sedis</taxon>
        <taxon>Botryosphaeriales</taxon>
        <taxon>Phyllostictaceae</taxon>
        <taxon>Phyllosticta</taxon>
    </lineage>
</organism>
<feature type="compositionally biased region" description="Polar residues" evidence="5">
    <location>
        <begin position="611"/>
        <end position="622"/>
    </location>
</feature>
<feature type="compositionally biased region" description="Basic residues" evidence="5">
    <location>
        <begin position="587"/>
        <end position="598"/>
    </location>
</feature>
<feature type="region of interest" description="Disordered" evidence="5">
    <location>
        <begin position="385"/>
        <end position="420"/>
    </location>
</feature>
<keyword evidence="7" id="KW-0255">Endonuclease</keyword>
<feature type="compositionally biased region" description="Basic and acidic residues" evidence="5">
    <location>
        <begin position="245"/>
        <end position="255"/>
    </location>
</feature>
<dbReference type="Proteomes" id="UP001492380">
    <property type="component" value="Unassembled WGS sequence"/>
</dbReference>
<evidence type="ECO:0000313" key="7">
    <source>
        <dbReference type="EMBL" id="KAK8247118.1"/>
    </source>
</evidence>
<keyword evidence="8" id="KW-1185">Reference proteome</keyword>
<dbReference type="GO" id="GO:0004519">
    <property type="term" value="F:endonuclease activity"/>
    <property type="evidence" value="ECO:0007669"/>
    <property type="project" value="UniProtKB-KW"/>
</dbReference>
<gene>
    <name evidence="7" type="ORF">HDK90DRAFT_31481</name>
</gene>
<feature type="compositionally biased region" description="Polar residues" evidence="5">
    <location>
        <begin position="289"/>
        <end position="298"/>
    </location>
</feature>
<dbReference type="InterPro" id="IPR013882">
    <property type="entry name" value="Ctp1_C"/>
</dbReference>
<keyword evidence="7" id="KW-0540">Nuclease</keyword>
<evidence type="ECO:0000256" key="1">
    <source>
        <dbReference type="ARBA" id="ARBA00004123"/>
    </source>
</evidence>
<keyword evidence="3" id="KW-0539">Nucleus</keyword>
<evidence type="ECO:0000259" key="6">
    <source>
        <dbReference type="Pfam" id="PF08573"/>
    </source>
</evidence>